<evidence type="ECO:0000256" key="4">
    <source>
        <dbReference type="ARBA" id="ARBA00022723"/>
    </source>
</evidence>
<dbReference type="GO" id="GO:0004497">
    <property type="term" value="F:monooxygenase activity"/>
    <property type="evidence" value="ECO:0007669"/>
    <property type="project" value="UniProtKB-KW"/>
</dbReference>
<dbReference type="PROSITE" id="PS00086">
    <property type="entry name" value="CYTOCHROME_P450"/>
    <property type="match status" value="1"/>
</dbReference>
<evidence type="ECO:0000256" key="8">
    <source>
        <dbReference type="RuleBase" id="RU000461"/>
    </source>
</evidence>
<feature type="binding site" description="axial binding residue" evidence="7">
    <location>
        <position position="464"/>
    </location>
    <ligand>
        <name>heme</name>
        <dbReference type="ChEBI" id="CHEBI:30413"/>
    </ligand>
    <ligandPart>
        <name>Fe</name>
        <dbReference type="ChEBI" id="CHEBI:18248"/>
    </ligandPart>
</feature>
<dbReference type="PRINTS" id="PR00463">
    <property type="entry name" value="EP450I"/>
</dbReference>
<evidence type="ECO:0000256" key="6">
    <source>
        <dbReference type="ARBA" id="ARBA00023004"/>
    </source>
</evidence>
<dbReference type="CDD" id="cd11064">
    <property type="entry name" value="CYP86A"/>
    <property type="match status" value="1"/>
</dbReference>
<comment type="cofactor">
    <cofactor evidence="1 7">
        <name>heme</name>
        <dbReference type="ChEBI" id="CHEBI:30413"/>
    </cofactor>
</comment>
<keyword evidence="5 8" id="KW-0560">Oxidoreductase</keyword>
<dbReference type="Pfam" id="PF00067">
    <property type="entry name" value="p450"/>
    <property type="match status" value="1"/>
</dbReference>
<comment type="similarity">
    <text evidence="3 8">Belongs to the cytochrome P450 family.</text>
</comment>
<keyword evidence="6 7" id="KW-0408">Iron</keyword>
<dbReference type="GO" id="GO:0016705">
    <property type="term" value="F:oxidoreductase activity, acting on paired donors, with incorporation or reduction of molecular oxygen"/>
    <property type="evidence" value="ECO:0007669"/>
    <property type="project" value="InterPro"/>
</dbReference>
<feature type="transmembrane region" description="Helical" evidence="9">
    <location>
        <begin position="20"/>
        <end position="40"/>
    </location>
</feature>
<evidence type="ECO:0000256" key="1">
    <source>
        <dbReference type="ARBA" id="ARBA00001971"/>
    </source>
</evidence>
<proteinExistence type="evidence at transcript level"/>
<dbReference type="GO" id="GO:0016020">
    <property type="term" value="C:membrane"/>
    <property type="evidence" value="ECO:0007669"/>
    <property type="project" value="UniProtKB-SubCell"/>
</dbReference>
<dbReference type="SUPFAM" id="SSF48264">
    <property type="entry name" value="Cytochrome P450"/>
    <property type="match status" value="1"/>
</dbReference>
<keyword evidence="9" id="KW-0472">Membrane</keyword>
<keyword evidence="9" id="KW-1133">Transmembrane helix</keyword>
<dbReference type="PANTHER" id="PTHR24296">
    <property type="entry name" value="CYTOCHROME P450"/>
    <property type="match status" value="1"/>
</dbReference>
<dbReference type="InterPro" id="IPR002401">
    <property type="entry name" value="Cyt_P450_E_grp-I"/>
</dbReference>
<evidence type="ECO:0000256" key="9">
    <source>
        <dbReference type="SAM" id="Phobius"/>
    </source>
</evidence>
<dbReference type="GO" id="GO:0005506">
    <property type="term" value="F:iron ion binding"/>
    <property type="evidence" value="ECO:0007669"/>
    <property type="project" value="InterPro"/>
</dbReference>
<organism evidence="10">
    <name type="scientific">Scoparia dulcis</name>
    <name type="common">Sweet broom</name>
    <name type="synonym">Capraria dulcis</name>
    <dbReference type="NCBI Taxonomy" id="107240"/>
    <lineage>
        <taxon>Eukaryota</taxon>
        <taxon>Viridiplantae</taxon>
        <taxon>Streptophyta</taxon>
        <taxon>Embryophyta</taxon>
        <taxon>Tracheophyta</taxon>
        <taxon>Spermatophyta</taxon>
        <taxon>Magnoliopsida</taxon>
        <taxon>eudicotyledons</taxon>
        <taxon>Gunneridae</taxon>
        <taxon>Pentapetalae</taxon>
        <taxon>asterids</taxon>
        <taxon>lamiids</taxon>
        <taxon>Lamiales</taxon>
        <taxon>Plantaginaceae</taxon>
        <taxon>Gratioleae</taxon>
        <taxon>Scoparia</taxon>
    </lineage>
</organism>
<protein>
    <submittedName>
        <fullName evidence="10">Cytochrome P450</fullName>
    </submittedName>
</protein>
<evidence type="ECO:0000256" key="5">
    <source>
        <dbReference type="ARBA" id="ARBA00023002"/>
    </source>
</evidence>
<dbReference type="InterPro" id="IPR036396">
    <property type="entry name" value="Cyt_P450_sf"/>
</dbReference>
<evidence type="ECO:0000256" key="7">
    <source>
        <dbReference type="PIRSR" id="PIRSR602401-1"/>
    </source>
</evidence>
<dbReference type="Gene3D" id="1.10.630.10">
    <property type="entry name" value="Cytochrome P450"/>
    <property type="match status" value="1"/>
</dbReference>
<keyword evidence="9" id="KW-0812">Transmembrane</keyword>
<keyword evidence="7 8" id="KW-0349">Heme</keyword>
<dbReference type="InterPro" id="IPR017972">
    <property type="entry name" value="Cyt_P450_CS"/>
</dbReference>
<evidence type="ECO:0000256" key="2">
    <source>
        <dbReference type="ARBA" id="ARBA00004167"/>
    </source>
</evidence>
<dbReference type="GO" id="GO:0020037">
    <property type="term" value="F:heme binding"/>
    <property type="evidence" value="ECO:0007669"/>
    <property type="project" value="InterPro"/>
</dbReference>
<name>A0A1W7HBV8_SCODU</name>
<dbReference type="InterPro" id="IPR001128">
    <property type="entry name" value="Cyt_P450"/>
</dbReference>
<keyword evidence="8" id="KW-0503">Monooxygenase</keyword>
<dbReference type="PRINTS" id="PR00385">
    <property type="entry name" value="P450"/>
</dbReference>
<evidence type="ECO:0000313" key="10">
    <source>
        <dbReference type="EMBL" id="BAX34734.1"/>
    </source>
</evidence>
<sequence length="516" mass="59351">MSKKISKIFEPMHNHRYNEILMYTGTLFAIFFLIFFRYFLAKERKKSLPTNYPVLGMMPGLLLNASRIYDYATEVMELSEGTFLFKGPWFSNMDMLVTSDPANVQYILSKNFHNFPKGPEFKKIFDVLGDGIFIADAESWENQRKLIMSLLKNLDFQKSVGESTWSKVKSGLIPILESVSAMGTELDLQEMFQRLTFDCSCVLVLGHDPNSLCLEFPHLPEEKAFTFAEEAVLRRHILPESLWKLQKWLKIGKEGKLSECKEIIDQYLSNCISLKKKSFKEEEDFDLLSSYMRLLAHENAPEISEEVWRDTMLNLLFAGKDTISATLTWFFWLLATNPEEEKKIRQEILENLRMSEVGKWEFSNMNELNGLIRLHGGLCESLRLFPPIGLQHKAPLNPDILPSGHPISPNVKTVLSFYSMGRLESIWGQNCLEFKPERWISETGGIKTEPSFKFIAFNAGPRSCLGKEMSFVQMKIVATAVMNRFHIQVVEDHPVSPRTSVVLQMKHGLKVKVSKK</sequence>
<evidence type="ECO:0000256" key="3">
    <source>
        <dbReference type="ARBA" id="ARBA00010617"/>
    </source>
</evidence>
<dbReference type="GO" id="GO:0006629">
    <property type="term" value="P:lipid metabolic process"/>
    <property type="evidence" value="ECO:0007669"/>
    <property type="project" value="UniProtKB-ARBA"/>
</dbReference>
<dbReference type="AlphaFoldDB" id="A0A1W7HBV8"/>
<keyword evidence="4 7" id="KW-0479">Metal-binding</keyword>
<accession>A0A1W7HBV8</accession>
<comment type="subcellular location">
    <subcellularLocation>
        <location evidence="2">Membrane</location>
        <topology evidence="2">Single-pass membrane protein</topology>
    </subcellularLocation>
</comment>
<reference evidence="10" key="1">
    <citation type="journal article" date="2017" name="Sci. Rep.">
        <title>Elucidation of terpenoid metabolism in Scoparia dulcis by RNA-seq analysis.</title>
        <authorList>
            <person name="Yamamura Y."/>
            <person name="Kurosaki F."/>
            <person name="Lee J.B."/>
        </authorList>
    </citation>
    <scope>NUCLEOTIDE SEQUENCE</scope>
    <source>
        <tissue evidence="10">Mixture of leaf and root</tissue>
    </source>
</reference>
<dbReference type="EMBL" id="FX983109">
    <property type="protein sequence ID" value="BAX34734.1"/>
    <property type="molecule type" value="mRNA"/>
</dbReference>